<evidence type="ECO:0000256" key="4">
    <source>
        <dbReference type="ARBA" id="ARBA00022912"/>
    </source>
</evidence>
<evidence type="ECO:0000256" key="2">
    <source>
        <dbReference type="ARBA" id="ARBA00013064"/>
    </source>
</evidence>
<feature type="active site" description="Proton donor" evidence="5">
    <location>
        <position position="124"/>
    </location>
</feature>
<evidence type="ECO:0000313" key="8">
    <source>
        <dbReference type="Proteomes" id="UP000550729"/>
    </source>
</evidence>
<comment type="similarity">
    <text evidence="1">Belongs to the low molecular weight phosphotyrosine protein phosphatase family.</text>
</comment>
<dbReference type="CDD" id="cd16343">
    <property type="entry name" value="LMWPTP"/>
    <property type="match status" value="1"/>
</dbReference>
<dbReference type="EMBL" id="JABBNB010000007">
    <property type="protein sequence ID" value="NMO01200.1"/>
    <property type="molecule type" value="Genomic_DNA"/>
</dbReference>
<dbReference type="AlphaFoldDB" id="A0A848KRZ9"/>
<feature type="active site" evidence="5">
    <location>
        <position position="17"/>
    </location>
</feature>
<feature type="domain" description="Phosphotyrosine protein phosphatase I" evidence="6">
    <location>
        <begin position="5"/>
        <end position="150"/>
    </location>
</feature>
<proteinExistence type="inferred from homology"/>
<protein>
    <recommendedName>
        <fullName evidence="2">protein-tyrosine-phosphatase</fullName>
        <ecNumber evidence="2">3.1.3.48</ecNumber>
    </recommendedName>
</protein>
<sequence length="168" mass="18326">MSEQLHVCFVCTGNICRSPMGQNIFRKALADAGLSERVRVSSAGTGGWHEGEPADNRARTELLAHGYSDTHVAAQLAPQHYDADLLIAMDHGHLKDLERKRLGPRVRLLRSFDPEVDADAEVADPYYGTQEDFGVAREQIEAAIPGLIDWVNAQLGVTAPTLHDALDG</sequence>
<dbReference type="Proteomes" id="UP000550729">
    <property type="component" value="Unassembled WGS sequence"/>
</dbReference>
<evidence type="ECO:0000256" key="5">
    <source>
        <dbReference type="PIRSR" id="PIRSR617867-1"/>
    </source>
</evidence>
<keyword evidence="3" id="KW-0378">Hydrolase</keyword>
<dbReference type="InterPro" id="IPR036196">
    <property type="entry name" value="Ptyr_pPase_sf"/>
</dbReference>
<reference evidence="7 8" key="1">
    <citation type="submission" date="2020-04" db="EMBL/GenBank/DDBJ databases">
        <title>Gordonia sp. nov. TBRC 11910.</title>
        <authorList>
            <person name="Suriyachadkun C."/>
        </authorList>
    </citation>
    <scope>NUCLEOTIDE SEQUENCE [LARGE SCALE GENOMIC DNA]</scope>
    <source>
        <strain evidence="7 8">TBRC 11910</strain>
    </source>
</reference>
<dbReference type="PANTHER" id="PTHR11717">
    <property type="entry name" value="LOW MOLECULAR WEIGHT PROTEIN TYROSINE PHOSPHATASE"/>
    <property type="match status" value="1"/>
</dbReference>
<keyword evidence="8" id="KW-1185">Reference proteome</keyword>
<dbReference type="EC" id="3.1.3.48" evidence="2"/>
<dbReference type="PANTHER" id="PTHR11717:SF7">
    <property type="entry name" value="LOW MOLECULAR WEIGHT PHOSPHOTYROSINE PROTEIN PHOSPHATASE"/>
    <property type="match status" value="1"/>
</dbReference>
<dbReference type="Pfam" id="PF01451">
    <property type="entry name" value="LMWPc"/>
    <property type="match status" value="1"/>
</dbReference>
<comment type="caution">
    <text evidence="7">The sequence shown here is derived from an EMBL/GenBank/DDBJ whole genome shotgun (WGS) entry which is preliminary data.</text>
</comment>
<organism evidence="7 8">
    <name type="scientific">Gordonia asplenii</name>
    <dbReference type="NCBI Taxonomy" id="2725283"/>
    <lineage>
        <taxon>Bacteria</taxon>
        <taxon>Bacillati</taxon>
        <taxon>Actinomycetota</taxon>
        <taxon>Actinomycetes</taxon>
        <taxon>Mycobacteriales</taxon>
        <taxon>Gordoniaceae</taxon>
        <taxon>Gordonia</taxon>
    </lineage>
</organism>
<name>A0A848KRZ9_9ACTN</name>
<feature type="active site" description="Nucleophile" evidence="5">
    <location>
        <position position="11"/>
    </location>
</feature>
<dbReference type="PRINTS" id="PR00719">
    <property type="entry name" value="LMWPTPASE"/>
</dbReference>
<dbReference type="Gene3D" id="3.40.50.2300">
    <property type="match status" value="1"/>
</dbReference>
<keyword evidence="4" id="KW-0904">Protein phosphatase</keyword>
<evidence type="ECO:0000259" key="6">
    <source>
        <dbReference type="SMART" id="SM00226"/>
    </source>
</evidence>
<dbReference type="RefSeq" id="WP_170193715.1">
    <property type="nucleotide sequence ID" value="NZ_JABBNB010000007.1"/>
</dbReference>
<evidence type="ECO:0000256" key="3">
    <source>
        <dbReference type="ARBA" id="ARBA00022801"/>
    </source>
</evidence>
<evidence type="ECO:0000313" key="7">
    <source>
        <dbReference type="EMBL" id="NMO01200.1"/>
    </source>
</evidence>
<dbReference type="SUPFAM" id="SSF52788">
    <property type="entry name" value="Phosphotyrosine protein phosphatases I"/>
    <property type="match status" value="1"/>
</dbReference>
<gene>
    <name evidence="7" type="ORF">HH308_08215</name>
</gene>
<dbReference type="SMART" id="SM00226">
    <property type="entry name" value="LMWPc"/>
    <property type="match status" value="1"/>
</dbReference>
<dbReference type="InterPro" id="IPR023485">
    <property type="entry name" value="Ptyr_pPase"/>
</dbReference>
<dbReference type="InterPro" id="IPR017867">
    <property type="entry name" value="Tyr_phospatase_low_mol_wt"/>
</dbReference>
<dbReference type="InterPro" id="IPR050438">
    <property type="entry name" value="LMW_PTPase"/>
</dbReference>
<evidence type="ECO:0000256" key="1">
    <source>
        <dbReference type="ARBA" id="ARBA00011063"/>
    </source>
</evidence>
<accession>A0A848KRZ9</accession>
<dbReference type="GO" id="GO:0004725">
    <property type="term" value="F:protein tyrosine phosphatase activity"/>
    <property type="evidence" value="ECO:0007669"/>
    <property type="project" value="UniProtKB-EC"/>
</dbReference>